<gene>
    <name evidence="2" type="ORF">RM539_08335</name>
</gene>
<dbReference type="Gene3D" id="1.10.260.40">
    <property type="entry name" value="lambda repressor-like DNA-binding domains"/>
    <property type="match status" value="1"/>
</dbReference>
<sequence>MNNLAKIDLHIISRVKEIRKEKGFTQERLSLCLGKGVGFIGDIEAPSKKAKYNVHHLNEIAKILNCSPREFWPEKPI</sequence>
<keyword evidence="3" id="KW-1185">Reference proteome</keyword>
<evidence type="ECO:0000313" key="3">
    <source>
        <dbReference type="Proteomes" id="UP001262582"/>
    </source>
</evidence>
<dbReference type="InterPro" id="IPR010982">
    <property type="entry name" value="Lambda_DNA-bd_dom_sf"/>
</dbReference>
<comment type="caution">
    <text evidence="2">The sequence shown here is derived from an EMBL/GenBank/DDBJ whole genome shotgun (WGS) entry which is preliminary data.</text>
</comment>
<dbReference type="InterPro" id="IPR001387">
    <property type="entry name" value="Cro/C1-type_HTH"/>
</dbReference>
<protein>
    <submittedName>
        <fullName evidence="2">Helix-turn-helix transcriptional regulator</fullName>
    </submittedName>
</protein>
<dbReference type="CDD" id="cd00093">
    <property type="entry name" value="HTH_XRE"/>
    <property type="match status" value="1"/>
</dbReference>
<dbReference type="EMBL" id="JAVRHK010000004">
    <property type="protein sequence ID" value="MDT0676586.1"/>
    <property type="molecule type" value="Genomic_DNA"/>
</dbReference>
<feature type="domain" description="HTH cro/C1-type" evidence="1">
    <location>
        <begin position="15"/>
        <end position="71"/>
    </location>
</feature>
<dbReference type="Pfam" id="PF01381">
    <property type="entry name" value="HTH_3"/>
    <property type="match status" value="1"/>
</dbReference>
<dbReference type="Proteomes" id="UP001262582">
    <property type="component" value="Unassembled WGS sequence"/>
</dbReference>
<organism evidence="2 3">
    <name type="scientific">Autumnicola musiva</name>
    <dbReference type="NCBI Taxonomy" id="3075589"/>
    <lineage>
        <taxon>Bacteria</taxon>
        <taxon>Pseudomonadati</taxon>
        <taxon>Bacteroidota</taxon>
        <taxon>Flavobacteriia</taxon>
        <taxon>Flavobacteriales</taxon>
        <taxon>Flavobacteriaceae</taxon>
        <taxon>Autumnicola</taxon>
    </lineage>
</organism>
<reference evidence="2 3" key="1">
    <citation type="submission" date="2023-09" db="EMBL/GenBank/DDBJ databases">
        <authorList>
            <person name="Rey-Velasco X."/>
        </authorList>
    </citation>
    <scope>NUCLEOTIDE SEQUENCE [LARGE SCALE GENOMIC DNA]</scope>
    <source>
        <strain evidence="2 3">F117</strain>
    </source>
</reference>
<dbReference type="SUPFAM" id="SSF47413">
    <property type="entry name" value="lambda repressor-like DNA-binding domains"/>
    <property type="match status" value="1"/>
</dbReference>
<accession>A0ABU3D4Y7</accession>
<dbReference type="RefSeq" id="WP_311502923.1">
    <property type="nucleotide sequence ID" value="NZ_JAVRHK010000004.1"/>
</dbReference>
<evidence type="ECO:0000313" key="2">
    <source>
        <dbReference type="EMBL" id="MDT0676586.1"/>
    </source>
</evidence>
<name>A0ABU3D4Y7_9FLAO</name>
<evidence type="ECO:0000259" key="1">
    <source>
        <dbReference type="PROSITE" id="PS50943"/>
    </source>
</evidence>
<dbReference type="SMART" id="SM00530">
    <property type="entry name" value="HTH_XRE"/>
    <property type="match status" value="1"/>
</dbReference>
<proteinExistence type="predicted"/>
<dbReference type="PROSITE" id="PS50943">
    <property type="entry name" value="HTH_CROC1"/>
    <property type="match status" value="1"/>
</dbReference>